<proteinExistence type="predicted"/>
<dbReference type="VEuPathDB" id="TriTrypDB:LtaPh_2614300"/>
<dbReference type="OrthoDB" id="257699at2759"/>
<comment type="caution">
    <text evidence="2">The sequence shown here is derived from an EMBL/GenBank/DDBJ whole genome shotgun (WGS) entry which is preliminary data.</text>
</comment>
<evidence type="ECO:0000313" key="3">
    <source>
        <dbReference type="Proteomes" id="UP000419144"/>
    </source>
</evidence>
<accession>A0A640KIW8</accession>
<feature type="region of interest" description="Disordered" evidence="1">
    <location>
        <begin position="1"/>
        <end position="134"/>
    </location>
</feature>
<sequence length="134" mass="14483">MGSKPSKRTDKTVVAPARRNPSCTSDRDALSKSNVQSNDSSGGPGASASVADPQSPERRGFNNPVPARQSGNTNRTEKRQTRMVGAEDADGAQELDERPFHQEKVNRVPTKALLKPPKNPTSVIADPNEEDDLY</sequence>
<dbReference type="AlphaFoldDB" id="A0A640KIW8"/>
<reference evidence="2" key="1">
    <citation type="submission" date="2019-11" db="EMBL/GenBank/DDBJ databases">
        <title>Leishmania tarentolae CDS.</title>
        <authorList>
            <person name="Goto Y."/>
            <person name="Yamagishi J."/>
        </authorList>
    </citation>
    <scope>NUCLEOTIDE SEQUENCE [LARGE SCALE GENOMIC DNA]</scope>
    <source>
        <strain evidence="2">Parrot Tar II</strain>
    </source>
</reference>
<dbReference type="Proteomes" id="UP000419144">
    <property type="component" value="Unassembled WGS sequence"/>
</dbReference>
<organism evidence="2 3">
    <name type="scientific">Leishmania tarentolae</name>
    <name type="common">Sauroleishmania tarentolae</name>
    <dbReference type="NCBI Taxonomy" id="5689"/>
    <lineage>
        <taxon>Eukaryota</taxon>
        <taxon>Discoba</taxon>
        <taxon>Euglenozoa</taxon>
        <taxon>Kinetoplastea</taxon>
        <taxon>Metakinetoplastina</taxon>
        <taxon>Trypanosomatida</taxon>
        <taxon>Trypanosomatidae</taxon>
        <taxon>Leishmaniinae</taxon>
        <taxon>Leishmania</taxon>
        <taxon>lizard Leishmania</taxon>
    </lineage>
</organism>
<name>A0A640KIW8_LEITA</name>
<protein>
    <submittedName>
        <fullName evidence="2">Uncharacterized protein</fullName>
    </submittedName>
</protein>
<feature type="compositionally biased region" description="Basic and acidic residues" evidence="1">
    <location>
        <begin position="95"/>
        <end position="106"/>
    </location>
</feature>
<evidence type="ECO:0000256" key="1">
    <source>
        <dbReference type="SAM" id="MobiDB-lite"/>
    </source>
</evidence>
<dbReference type="EMBL" id="BLBS01000035">
    <property type="protein sequence ID" value="GET89513.1"/>
    <property type="molecule type" value="Genomic_DNA"/>
</dbReference>
<keyword evidence="3" id="KW-1185">Reference proteome</keyword>
<gene>
    <name evidence="2" type="ORF">LtaPh_2614300</name>
</gene>
<evidence type="ECO:0000313" key="2">
    <source>
        <dbReference type="EMBL" id="GET89513.1"/>
    </source>
</evidence>